<comment type="caution">
    <text evidence="2">The sequence shown here is derived from an EMBL/GenBank/DDBJ whole genome shotgun (WGS) entry which is preliminary data.</text>
</comment>
<dbReference type="Proteomes" id="UP001178507">
    <property type="component" value="Unassembled WGS sequence"/>
</dbReference>
<protein>
    <submittedName>
        <fullName evidence="2">Uncharacterized protein</fullName>
    </submittedName>
</protein>
<feature type="transmembrane region" description="Helical" evidence="1">
    <location>
        <begin position="77"/>
        <end position="95"/>
    </location>
</feature>
<keyword evidence="1" id="KW-0472">Membrane</keyword>
<feature type="transmembrane region" description="Helical" evidence="1">
    <location>
        <begin position="20"/>
        <end position="39"/>
    </location>
</feature>
<accession>A0AA36J248</accession>
<keyword evidence="1" id="KW-1133">Transmembrane helix</keyword>
<sequence length="105" mass="11691">MASRRQAGWHQLLGAEIPATPWIALTYWACNVIFSLSALRLVRRASAATVVLTNVVALPMSALIFCFPLPLLERQHFRSHFAVSLLLVVAGNLLYGSTSWRRRTA</sequence>
<gene>
    <name evidence="2" type="ORF">EVOR1521_LOCUS22068</name>
</gene>
<dbReference type="EMBL" id="CAUJNA010003294">
    <property type="protein sequence ID" value="CAJ1398223.1"/>
    <property type="molecule type" value="Genomic_DNA"/>
</dbReference>
<organism evidence="2 3">
    <name type="scientific">Effrenium voratum</name>
    <dbReference type="NCBI Taxonomy" id="2562239"/>
    <lineage>
        <taxon>Eukaryota</taxon>
        <taxon>Sar</taxon>
        <taxon>Alveolata</taxon>
        <taxon>Dinophyceae</taxon>
        <taxon>Suessiales</taxon>
        <taxon>Symbiodiniaceae</taxon>
        <taxon>Effrenium</taxon>
    </lineage>
</organism>
<keyword evidence="3" id="KW-1185">Reference proteome</keyword>
<feature type="transmembrane region" description="Helical" evidence="1">
    <location>
        <begin position="51"/>
        <end position="71"/>
    </location>
</feature>
<evidence type="ECO:0000313" key="3">
    <source>
        <dbReference type="Proteomes" id="UP001178507"/>
    </source>
</evidence>
<name>A0AA36J248_9DINO</name>
<keyword evidence="1" id="KW-0812">Transmembrane</keyword>
<dbReference type="AlphaFoldDB" id="A0AA36J248"/>
<evidence type="ECO:0000313" key="2">
    <source>
        <dbReference type="EMBL" id="CAJ1398223.1"/>
    </source>
</evidence>
<proteinExistence type="predicted"/>
<reference evidence="2" key="1">
    <citation type="submission" date="2023-08" db="EMBL/GenBank/DDBJ databases">
        <authorList>
            <person name="Chen Y."/>
            <person name="Shah S."/>
            <person name="Dougan E. K."/>
            <person name="Thang M."/>
            <person name="Chan C."/>
        </authorList>
    </citation>
    <scope>NUCLEOTIDE SEQUENCE</scope>
</reference>
<evidence type="ECO:0000256" key="1">
    <source>
        <dbReference type="SAM" id="Phobius"/>
    </source>
</evidence>